<keyword evidence="2" id="KW-0808">Transferase</keyword>
<feature type="binding site" evidence="6">
    <location>
        <position position="108"/>
    </location>
    <ligand>
        <name>ATP</name>
        <dbReference type="ChEBI" id="CHEBI:30616"/>
    </ligand>
</feature>
<dbReference type="GO" id="GO:0004550">
    <property type="term" value="F:nucleoside diphosphate kinase activity"/>
    <property type="evidence" value="ECO:0007669"/>
    <property type="project" value="InterPro"/>
</dbReference>
<dbReference type="EMBL" id="CAJPIZ010019711">
    <property type="protein sequence ID" value="CAG2117038.1"/>
    <property type="molecule type" value="Genomic_DNA"/>
</dbReference>
<dbReference type="PANTHER" id="PTHR46161:SF3">
    <property type="entry name" value="NUCLEOSIDE DIPHOSPHATE KINASE DDB_G0292928-RELATED"/>
    <property type="match status" value="1"/>
</dbReference>
<keyword evidence="3" id="KW-0547">Nucleotide-binding</keyword>
<evidence type="ECO:0000256" key="1">
    <source>
        <dbReference type="ARBA" id="ARBA00008142"/>
    </source>
</evidence>
<dbReference type="PANTHER" id="PTHR46161">
    <property type="entry name" value="NUCLEOSIDE DIPHOSPHATE KINASE"/>
    <property type="match status" value="1"/>
</dbReference>
<name>A0A7R9QAC0_9ACAR</name>
<feature type="binding site" evidence="6">
    <location>
        <position position="128"/>
    </location>
    <ligand>
        <name>ATP</name>
        <dbReference type="ChEBI" id="CHEBI:30616"/>
    </ligand>
</feature>
<dbReference type="InterPro" id="IPR036850">
    <property type="entry name" value="NDK-like_dom_sf"/>
</dbReference>
<dbReference type="Proteomes" id="UP000759131">
    <property type="component" value="Unassembled WGS sequence"/>
</dbReference>
<evidence type="ECO:0000313" key="9">
    <source>
        <dbReference type="EMBL" id="CAD7637450.1"/>
    </source>
</evidence>
<accession>A0A7R9QAC0</accession>
<feature type="binding site" evidence="6">
    <location>
        <position position="114"/>
    </location>
    <ligand>
        <name>ATP</name>
        <dbReference type="ChEBI" id="CHEBI:30616"/>
    </ligand>
</feature>
<evidence type="ECO:0000256" key="6">
    <source>
        <dbReference type="PROSITE-ProRule" id="PRU00706"/>
    </source>
</evidence>
<sequence>MFVCNQLSQLVGQTLKNVVKPPLQLTLAIIKPDVCKDPNRLNAIRNMIKINGFYFIRSLITRMSELEAKDFYSEHKDKFFYWRLVSFMSSGVISCHILAKHNAITEWRQLMGPTKVYMTKFNEPNTIRALYGLSDTRNATHGSDSSQSFEREFKHFFPDFDSDKWFAEQMQHFINGTDIEFLAEEWIHRLKR</sequence>
<feature type="domain" description="Nucleoside diphosphate kinase-like" evidence="8">
    <location>
        <begin position="23"/>
        <end position="164"/>
    </location>
</feature>
<evidence type="ECO:0000256" key="5">
    <source>
        <dbReference type="ARBA" id="ARBA00022840"/>
    </source>
</evidence>
<proteinExistence type="inferred from homology"/>
<comment type="similarity">
    <text evidence="1 6 7">Belongs to the NDK family.</text>
</comment>
<evidence type="ECO:0000256" key="4">
    <source>
        <dbReference type="ARBA" id="ARBA00022777"/>
    </source>
</evidence>
<evidence type="ECO:0000256" key="3">
    <source>
        <dbReference type="ARBA" id="ARBA00022741"/>
    </source>
</evidence>
<dbReference type="GO" id="GO:0006241">
    <property type="term" value="P:CTP biosynthetic process"/>
    <property type="evidence" value="ECO:0007669"/>
    <property type="project" value="InterPro"/>
</dbReference>
<reference evidence="9" key="1">
    <citation type="submission" date="2020-11" db="EMBL/GenBank/DDBJ databases">
        <authorList>
            <person name="Tran Van P."/>
        </authorList>
    </citation>
    <scope>NUCLEOTIDE SEQUENCE</scope>
</reference>
<evidence type="ECO:0000256" key="7">
    <source>
        <dbReference type="RuleBase" id="RU004011"/>
    </source>
</evidence>
<dbReference type="InterPro" id="IPR034907">
    <property type="entry name" value="NDK-like_dom"/>
</dbReference>
<dbReference type="Gene3D" id="3.30.70.141">
    <property type="entry name" value="Nucleoside diphosphate kinase-like domain"/>
    <property type="match status" value="1"/>
</dbReference>
<organism evidence="9">
    <name type="scientific">Medioppia subpectinata</name>
    <dbReference type="NCBI Taxonomy" id="1979941"/>
    <lineage>
        <taxon>Eukaryota</taxon>
        <taxon>Metazoa</taxon>
        <taxon>Ecdysozoa</taxon>
        <taxon>Arthropoda</taxon>
        <taxon>Chelicerata</taxon>
        <taxon>Arachnida</taxon>
        <taxon>Acari</taxon>
        <taxon>Acariformes</taxon>
        <taxon>Sarcoptiformes</taxon>
        <taxon>Oribatida</taxon>
        <taxon>Brachypylina</taxon>
        <taxon>Oppioidea</taxon>
        <taxon>Oppiidae</taxon>
        <taxon>Medioppia</taxon>
    </lineage>
</organism>
<keyword evidence="5" id="KW-0067">ATP-binding</keyword>
<evidence type="ECO:0000256" key="2">
    <source>
        <dbReference type="ARBA" id="ARBA00022679"/>
    </source>
</evidence>
<dbReference type="SUPFAM" id="SSF54919">
    <property type="entry name" value="Nucleoside diphosphate kinase, NDK"/>
    <property type="match status" value="1"/>
</dbReference>
<feature type="active site" description="Pros-phosphohistidine intermediate" evidence="6">
    <location>
        <position position="141"/>
    </location>
</feature>
<dbReference type="InterPro" id="IPR001564">
    <property type="entry name" value="Nucleoside_diP_kinase"/>
</dbReference>
<dbReference type="SMART" id="SM00562">
    <property type="entry name" value="NDK"/>
    <property type="match status" value="1"/>
</dbReference>
<evidence type="ECO:0000259" key="8">
    <source>
        <dbReference type="SMART" id="SM00562"/>
    </source>
</evidence>
<feature type="binding site" evidence="6">
    <location>
        <position position="80"/>
    </location>
    <ligand>
        <name>ATP</name>
        <dbReference type="ChEBI" id="CHEBI:30616"/>
    </ligand>
</feature>
<evidence type="ECO:0000313" key="10">
    <source>
        <dbReference type="Proteomes" id="UP000759131"/>
    </source>
</evidence>
<dbReference type="PROSITE" id="PS51374">
    <property type="entry name" value="NDPK_LIKE"/>
    <property type="match status" value="1"/>
</dbReference>
<dbReference type="Pfam" id="PF00334">
    <property type="entry name" value="NDK"/>
    <property type="match status" value="1"/>
</dbReference>
<keyword evidence="10" id="KW-1185">Reference proteome</keyword>
<dbReference type="PRINTS" id="PR01243">
    <property type="entry name" value="NUCDPKINASE"/>
</dbReference>
<dbReference type="OrthoDB" id="25346at2759"/>
<feature type="binding site" evidence="6">
    <location>
        <position position="31"/>
    </location>
    <ligand>
        <name>ATP</name>
        <dbReference type="ChEBI" id="CHEBI:30616"/>
    </ligand>
</feature>
<dbReference type="GO" id="GO:0005524">
    <property type="term" value="F:ATP binding"/>
    <property type="evidence" value="ECO:0007669"/>
    <property type="project" value="UniProtKB-KW"/>
</dbReference>
<gene>
    <name evidence="9" type="ORF">OSB1V03_LOCUS16993</name>
</gene>
<dbReference type="GO" id="GO:0006183">
    <property type="term" value="P:GTP biosynthetic process"/>
    <property type="evidence" value="ECO:0007669"/>
    <property type="project" value="InterPro"/>
</dbReference>
<feature type="binding site" evidence="6">
    <location>
        <position position="138"/>
    </location>
    <ligand>
        <name>ATP</name>
        <dbReference type="ChEBI" id="CHEBI:30616"/>
    </ligand>
</feature>
<dbReference type="EMBL" id="OC874286">
    <property type="protein sequence ID" value="CAD7637450.1"/>
    <property type="molecule type" value="Genomic_DNA"/>
</dbReference>
<protein>
    <recommendedName>
        <fullName evidence="8">Nucleoside diphosphate kinase-like domain-containing protein</fullName>
    </recommendedName>
</protein>
<dbReference type="GO" id="GO:0006228">
    <property type="term" value="P:UTP biosynthetic process"/>
    <property type="evidence" value="ECO:0007669"/>
    <property type="project" value="InterPro"/>
</dbReference>
<dbReference type="AlphaFoldDB" id="A0A7R9QAC0"/>
<keyword evidence="4" id="KW-0418">Kinase</keyword>